<evidence type="ECO:0000313" key="5">
    <source>
        <dbReference type="EMBL" id="RUL60242.1"/>
    </source>
</evidence>
<reference evidence="5 6" key="1">
    <citation type="submission" date="2018-12" db="EMBL/GenBank/DDBJ databases">
        <title>Genome sequencing of Prevotella sp. KCOM 3155 (= JS262).</title>
        <authorList>
            <person name="Kook J.-K."/>
            <person name="Park S.-N."/>
            <person name="Lim Y.K."/>
        </authorList>
    </citation>
    <scope>NUCLEOTIDE SEQUENCE [LARGE SCALE GENOMIC DNA]</scope>
    <source>
        <strain evidence="5 6">KCOM 3155</strain>
    </source>
</reference>
<feature type="repeat" description="TPR" evidence="3">
    <location>
        <begin position="234"/>
        <end position="267"/>
    </location>
</feature>
<dbReference type="PROSITE" id="PS50293">
    <property type="entry name" value="TPR_REGION"/>
    <property type="match status" value="1"/>
</dbReference>
<dbReference type="InterPro" id="IPR019734">
    <property type="entry name" value="TPR_rpt"/>
</dbReference>
<dbReference type="EMBL" id="RYYU01000001">
    <property type="protein sequence ID" value="RUL60242.1"/>
    <property type="molecule type" value="Genomic_DNA"/>
</dbReference>
<sequence length="454" mass="52606">MTDNYYNSKDFRNILNSFEESEKNGENRFFDPDDLLDIVDYYCIYGNVPKAKKLINHIMEMFPDNDDAIMIKARMSLTYEHDPDEAEWIADKMSDVQDIDYLYLKAEIMLTRGQQSEAETILSSVYHDNAEEQEQIAEEISKIYMDYNCVDKAKAWLEKCGTEESDSKKELQARILLVEGETEKSQEILNELIDNNPYQSDYWNLLAKTQLIKTDIEDSIISSEYSLAINPNDEDALLNKGNALFHLGNYDEAIKHFQHFTELRPDEETGEMMVGLSLLAQDKLQEAVEHLKKAEEKITIDSDYTTEIYNELTMILCRLERYDEALKYIEKSEQADCNHLELEIIKGMVLMSKGEYEEGQQCYEKALKNSGYSPKIYLKIGIALYESKLYVSAYLTTVSLVEVCGDEMPEVYAYHALFSLYAGHESEYLKYREIAFEKDPRTAETLLGEITLDE</sequence>
<dbReference type="PANTHER" id="PTHR44943:SF4">
    <property type="entry name" value="TPR REPEAT-CONTAINING PROTEIN MJ0798"/>
    <property type="match status" value="1"/>
</dbReference>
<dbReference type="InterPro" id="IPR051685">
    <property type="entry name" value="Ycf3/AcsC/BcsC/TPR_MFPF"/>
</dbReference>
<organism evidence="5 6">
    <name type="scientific">Prevotella koreensis</name>
    <dbReference type="NCBI Taxonomy" id="2490854"/>
    <lineage>
        <taxon>Bacteria</taxon>
        <taxon>Pseudomonadati</taxon>
        <taxon>Bacteroidota</taxon>
        <taxon>Bacteroidia</taxon>
        <taxon>Bacteroidales</taxon>
        <taxon>Prevotellaceae</taxon>
        <taxon>Prevotella</taxon>
    </lineage>
</organism>
<dbReference type="OrthoDB" id="9803982at2"/>
<proteinExistence type="predicted"/>
<dbReference type="Pfam" id="PF09976">
    <property type="entry name" value="TPR_21"/>
    <property type="match status" value="1"/>
</dbReference>
<dbReference type="InterPro" id="IPR011990">
    <property type="entry name" value="TPR-like_helical_dom_sf"/>
</dbReference>
<dbReference type="Gene3D" id="1.25.40.10">
    <property type="entry name" value="Tetratricopeptide repeat domain"/>
    <property type="match status" value="2"/>
</dbReference>
<keyword evidence="6" id="KW-1185">Reference proteome</keyword>
<evidence type="ECO:0000256" key="3">
    <source>
        <dbReference type="PROSITE-ProRule" id="PRU00339"/>
    </source>
</evidence>
<dbReference type="SMART" id="SM00028">
    <property type="entry name" value="TPR"/>
    <property type="match status" value="5"/>
</dbReference>
<dbReference type="RefSeq" id="WP_126679334.1">
    <property type="nucleotide sequence ID" value="NZ_RYYU01000001.1"/>
</dbReference>
<evidence type="ECO:0000259" key="4">
    <source>
        <dbReference type="Pfam" id="PF09976"/>
    </source>
</evidence>
<dbReference type="Pfam" id="PF00515">
    <property type="entry name" value="TPR_1"/>
    <property type="match status" value="1"/>
</dbReference>
<keyword evidence="1" id="KW-0677">Repeat</keyword>
<dbReference type="PROSITE" id="PS50005">
    <property type="entry name" value="TPR"/>
    <property type="match status" value="1"/>
</dbReference>
<name>A0A432LN86_9BACT</name>
<evidence type="ECO:0000256" key="1">
    <source>
        <dbReference type="ARBA" id="ARBA00022737"/>
    </source>
</evidence>
<evidence type="ECO:0000256" key="2">
    <source>
        <dbReference type="ARBA" id="ARBA00022803"/>
    </source>
</evidence>
<accession>A0A432LN86</accession>
<gene>
    <name evidence="5" type="ORF">EHV08_11135</name>
</gene>
<protein>
    <submittedName>
        <fullName evidence="5">Tetratricopeptide repeat protein</fullName>
    </submittedName>
</protein>
<comment type="caution">
    <text evidence="5">The sequence shown here is derived from an EMBL/GenBank/DDBJ whole genome shotgun (WGS) entry which is preliminary data.</text>
</comment>
<dbReference type="PANTHER" id="PTHR44943">
    <property type="entry name" value="CELLULOSE SYNTHASE OPERON PROTEIN C"/>
    <property type="match status" value="1"/>
</dbReference>
<dbReference type="InterPro" id="IPR018704">
    <property type="entry name" value="SecYEG/CpoB_TPR"/>
</dbReference>
<feature type="domain" description="Ancillary SecYEG translocon subunit/Cell division coordinator CpoB TPR" evidence="4">
    <location>
        <begin position="270"/>
        <end position="371"/>
    </location>
</feature>
<dbReference type="SUPFAM" id="SSF48452">
    <property type="entry name" value="TPR-like"/>
    <property type="match status" value="2"/>
</dbReference>
<evidence type="ECO:0000313" key="6">
    <source>
        <dbReference type="Proteomes" id="UP000278983"/>
    </source>
</evidence>
<keyword evidence="2 3" id="KW-0802">TPR repeat</keyword>
<dbReference type="AlphaFoldDB" id="A0A432LN86"/>
<dbReference type="Proteomes" id="UP000278983">
    <property type="component" value="Unassembled WGS sequence"/>
</dbReference>